<accession>A0A1G2CTM3</accession>
<reference evidence="1 2" key="1">
    <citation type="journal article" date="2016" name="Nat. Commun.">
        <title>Thousands of microbial genomes shed light on interconnected biogeochemical processes in an aquifer system.</title>
        <authorList>
            <person name="Anantharaman K."/>
            <person name="Brown C.T."/>
            <person name="Hug L.A."/>
            <person name="Sharon I."/>
            <person name="Castelle C.J."/>
            <person name="Probst A.J."/>
            <person name="Thomas B.C."/>
            <person name="Singh A."/>
            <person name="Wilkins M.J."/>
            <person name="Karaoz U."/>
            <person name="Brodie E.L."/>
            <person name="Williams K.H."/>
            <person name="Hubbard S.S."/>
            <person name="Banfield J.F."/>
        </authorList>
    </citation>
    <scope>NUCLEOTIDE SEQUENCE [LARGE SCALE GENOMIC DNA]</scope>
</reference>
<evidence type="ECO:0000313" key="2">
    <source>
        <dbReference type="Proteomes" id="UP000178841"/>
    </source>
</evidence>
<organism evidence="1 2">
    <name type="scientific">Candidatus Lloydbacteria bacterium RIFCSPHIGHO2_01_FULL_41_20</name>
    <dbReference type="NCBI Taxonomy" id="1798657"/>
    <lineage>
        <taxon>Bacteria</taxon>
        <taxon>Candidatus Lloydiibacteriota</taxon>
    </lineage>
</organism>
<dbReference type="AlphaFoldDB" id="A0A1G2CTM3"/>
<dbReference type="EMBL" id="MHLH01000002">
    <property type="protein sequence ID" value="OGZ04744.1"/>
    <property type="molecule type" value="Genomic_DNA"/>
</dbReference>
<proteinExistence type="predicted"/>
<protein>
    <submittedName>
        <fullName evidence="1">Uncharacterized protein</fullName>
    </submittedName>
</protein>
<gene>
    <name evidence="1" type="ORF">A2648_02795</name>
</gene>
<comment type="caution">
    <text evidence="1">The sequence shown here is derived from an EMBL/GenBank/DDBJ whole genome shotgun (WGS) entry which is preliminary data.</text>
</comment>
<dbReference type="STRING" id="1798657.A2648_02795"/>
<sequence length="76" mass="8869">MIGIKLDSKYMKSHIKHKPSIKPISTRTFQKEGKWIEKITVTEVILCVCGNKYIKTRDKQIACLRCTYDLKVLKKV</sequence>
<name>A0A1G2CTM3_9BACT</name>
<dbReference type="Proteomes" id="UP000178841">
    <property type="component" value="Unassembled WGS sequence"/>
</dbReference>
<evidence type="ECO:0000313" key="1">
    <source>
        <dbReference type="EMBL" id="OGZ04744.1"/>
    </source>
</evidence>